<accession>R0GX57</accession>
<dbReference type="Gene3D" id="3.40.1810.10">
    <property type="entry name" value="Transcription factor, MADS-box"/>
    <property type="match status" value="1"/>
</dbReference>
<evidence type="ECO:0000313" key="9">
    <source>
        <dbReference type="Proteomes" id="UP000029121"/>
    </source>
</evidence>
<dbReference type="SUPFAM" id="SSF55455">
    <property type="entry name" value="SRF-like"/>
    <property type="match status" value="1"/>
</dbReference>
<gene>
    <name evidence="8" type="ORF">CARUB_v10006793mg</name>
</gene>
<evidence type="ECO:0000313" key="8">
    <source>
        <dbReference type="EMBL" id="EOA15748.1"/>
    </source>
</evidence>
<dbReference type="CDD" id="cd00266">
    <property type="entry name" value="MADS_SRF_like"/>
    <property type="match status" value="1"/>
</dbReference>
<dbReference type="GO" id="GO:0045944">
    <property type="term" value="P:positive regulation of transcription by RNA polymerase II"/>
    <property type="evidence" value="ECO:0007669"/>
    <property type="project" value="InterPro"/>
</dbReference>
<protein>
    <recommendedName>
        <fullName evidence="7">MADS-box domain-containing protein</fullName>
    </recommendedName>
</protein>
<comment type="subcellular location">
    <subcellularLocation>
        <location evidence="1">Nucleus</location>
    </subcellularLocation>
</comment>
<dbReference type="SMART" id="SM00432">
    <property type="entry name" value="MADS"/>
    <property type="match status" value="1"/>
</dbReference>
<dbReference type="Proteomes" id="UP000029121">
    <property type="component" value="Unassembled WGS sequence"/>
</dbReference>
<dbReference type="InterPro" id="IPR033897">
    <property type="entry name" value="SRF-like_MADS-box"/>
</dbReference>
<dbReference type="STRING" id="81985.R0GX57"/>
<reference evidence="9" key="1">
    <citation type="journal article" date="2013" name="Nat. Genet.">
        <title>The Capsella rubella genome and the genomic consequences of rapid mating system evolution.</title>
        <authorList>
            <person name="Slotte T."/>
            <person name="Hazzouri K.M."/>
            <person name="Agren J.A."/>
            <person name="Koenig D."/>
            <person name="Maumus F."/>
            <person name="Guo Y.L."/>
            <person name="Steige K."/>
            <person name="Platts A.E."/>
            <person name="Escobar J.S."/>
            <person name="Newman L.K."/>
            <person name="Wang W."/>
            <person name="Mandakova T."/>
            <person name="Vello E."/>
            <person name="Smith L.M."/>
            <person name="Henz S.R."/>
            <person name="Steffen J."/>
            <person name="Takuno S."/>
            <person name="Brandvain Y."/>
            <person name="Coop G."/>
            <person name="Andolfatto P."/>
            <person name="Hu T.T."/>
            <person name="Blanchette M."/>
            <person name="Clark R.M."/>
            <person name="Quesneville H."/>
            <person name="Nordborg M."/>
            <person name="Gaut B.S."/>
            <person name="Lysak M.A."/>
            <person name="Jenkins J."/>
            <person name="Grimwood J."/>
            <person name="Chapman J."/>
            <person name="Prochnik S."/>
            <person name="Shu S."/>
            <person name="Rokhsar D."/>
            <person name="Schmutz J."/>
            <person name="Weigel D."/>
            <person name="Wright S.I."/>
        </authorList>
    </citation>
    <scope>NUCLEOTIDE SEQUENCE [LARGE SCALE GENOMIC DNA]</scope>
    <source>
        <strain evidence="9">cv. Monte Gargano</strain>
    </source>
</reference>
<dbReference type="eggNOG" id="KOG0014">
    <property type="taxonomic scope" value="Eukaryota"/>
</dbReference>
<dbReference type="InterPro" id="IPR002100">
    <property type="entry name" value="TF_MADSbox"/>
</dbReference>
<keyword evidence="3" id="KW-0238">DNA-binding</keyword>
<evidence type="ECO:0000259" key="7">
    <source>
        <dbReference type="PROSITE" id="PS50066"/>
    </source>
</evidence>
<keyword evidence="9" id="KW-1185">Reference proteome</keyword>
<sequence length="226" mass="26407">MVKVKLAWVENNKARAIFFRRRSEGVLKKVKELTILCDILACLIIFSPNDAEPMVWPSVETARGLLDNFFSLPKFEQKKRDACLESFLKEKINKVQEKLKKNQEKCKEYVIDQLMIQLQQGCRIDDFNLNEINELLSFSRDRIILGREMLGSMQFSPLRDPPVLPFEVQVEQLAEKRDEATVLIELANNDVRQEPPPNETFAREDHVDLSLLGIDKDWLKLNNYHF</sequence>
<dbReference type="Pfam" id="PF00319">
    <property type="entry name" value="SRF-TF"/>
    <property type="match status" value="1"/>
</dbReference>
<proteinExistence type="predicted"/>
<evidence type="ECO:0000256" key="4">
    <source>
        <dbReference type="ARBA" id="ARBA00023163"/>
    </source>
</evidence>
<feature type="domain" description="MADS-box" evidence="7">
    <location>
        <begin position="1"/>
        <end position="49"/>
    </location>
</feature>
<dbReference type="GO" id="GO:0000987">
    <property type="term" value="F:cis-regulatory region sequence-specific DNA binding"/>
    <property type="evidence" value="ECO:0007669"/>
    <property type="project" value="InterPro"/>
</dbReference>
<keyword evidence="6" id="KW-0175">Coiled coil</keyword>
<evidence type="ECO:0000256" key="5">
    <source>
        <dbReference type="ARBA" id="ARBA00023242"/>
    </source>
</evidence>
<evidence type="ECO:0000256" key="1">
    <source>
        <dbReference type="ARBA" id="ARBA00004123"/>
    </source>
</evidence>
<dbReference type="InterPro" id="IPR036879">
    <property type="entry name" value="TF_MADSbox_sf"/>
</dbReference>
<organism evidence="8 9">
    <name type="scientific">Capsella rubella</name>
    <dbReference type="NCBI Taxonomy" id="81985"/>
    <lineage>
        <taxon>Eukaryota</taxon>
        <taxon>Viridiplantae</taxon>
        <taxon>Streptophyta</taxon>
        <taxon>Embryophyta</taxon>
        <taxon>Tracheophyta</taxon>
        <taxon>Spermatophyta</taxon>
        <taxon>Magnoliopsida</taxon>
        <taxon>eudicotyledons</taxon>
        <taxon>Gunneridae</taxon>
        <taxon>Pentapetalae</taxon>
        <taxon>rosids</taxon>
        <taxon>malvids</taxon>
        <taxon>Brassicales</taxon>
        <taxon>Brassicaceae</taxon>
        <taxon>Camelineae</taxon>
        <taxon>Capsella</taxon>
    </lineage>
</organism>
<keyword evidence="4" id="KW-0804">Transcription</keyword>
<name>R0GX57_9BRAS</name>
<dbReference type="GO" id="GO:0046983">
    <property type="term" value="F:protein dimerization activity"/>
    <property type="evidence" value="ECO:0007669"/>
    <property type="project" value="InterPro"/>
</dbReference>
<keyword evidence="5" id="KW-0539">Nucleus</keyword>
<keyword evidence="2" id="KW-0805">Transcription regulation</keyword>
<dbReference type="AlphaFoldDB" id="R0GX57"/>
<dbReference type="PROSITE" id="PS50066">
    <property type="entry name" value="MADS_BOX_2"/>
    <property type="match status" value="1"/>
</dbReference>
<evidence type="ECO:0000256" key="3">
    <source>
        <dbReference type="ARBA" id="ARBA00023125"/>
    </source>
</evidence>
<evidence type="ECO:0000256" key="2">
    <source>
        <dbReference type="ARBA" id="ARBA00023015"/>
    </source>
</evidence>
<dbReference type="PRINTS" id="PR00404">
    <property type="entry name" value="MADSDOMAIN"/>
</dbReference>
<dbReference type="GO" id="GO:0005634">
    <property type="term" value="C:nucleus"/>
    <property type="evidence" value="ECO:0007669"/>
    <property type="project" value="UniProtKB-SubCell"/>
</dbReference>
<dbReference type="InterPro" id="IPR050142">
    <property type="entry name" value="MADS-box/MEF2_TF"/>
</dbReference>
<dbReference type="GO" id="GO:0000981">
    <property type="term" value="F:DNA-binding transcription factor activity, RNA polymerase II-specific"/>
    <property type="evidence" value="ECO:0007669"/>
    <property type="project" value="InterPro"/>
</dbReference>
<dbReference type="EMBL" id="KB870811">
    <property type="protein sequence ID" value="EOA15748.1"/>
    <property type="molecule type" value="Genomic_DNA"/>
</dbReference>
<evidence type="ECO:0000256" key="6">
    <source>
        <dbReference type="SAM" id="Coils"/>
    </source>
</evidence>
<feature type="coiled-coil region" evidence="6">
    <location>
        <begin position="85"/>
        <end position="112"/>
    </location>
</feature>
<dbReference type="PANTHER" id="PTHR48019">
    <property type="entry name" value="SERUM RESPONSE FACTOR HOMOLOG"/>
    <property type="match status" value="1"/>
</dbReference>